<feature type="transmembrane region" description="Helical" evidence="11">
    <location>
        <begin position="31"/>
        <end position="48"/>
    </location>
</feature>
<dbReference type="PANTHER" id="PTHR32196:SF29">
    <property type="entry name" value="AUTOINDUCER 2 IMPORT SYSTEM PERMEASE PROTEIN LSRC"/>
    <property type="match status" value="1"/>
</dbReference>
<evidence type="ECO:0000256" key="11">
    <source>
        <dbReference type="SAM" id="Phobius"/>
    </source>
</evidence>
<dbReference type="GO" id="GO:0005886">
    <property type="term" value="C:plasma membrane"/>
    <property type="evidence" value="ECO:0007669"/>
    <property type="project" value="UniProtKB-SubCell"/>
</dbReference>
<dbReference type="Proteomes" id="UP000002484">
    <property type="component" value="Chromosome"/>
</dbReference>
<keyword evidence="13" id="KW-1185">Reference proteome</keyword>
<keyword evidence="7 11" id="KW-1133">Transmembrane helix</keyword>
<comment type="subunit">
    <text evidence="2">The complex is composed of two ATP-binding proteins (LsrA), two transmembrane proteins (LsrC and LsrD) and a solute-binding protein (LsrB).</text>
</comment>
<reference evidence="12 13" key="1">
    <citation type="submission" date="2010-10" db="EMBL/GenBank/DDBJ databases">
        <title>Complete sequence of Frankia sp. EuI1c.</title>
        <authorList>
            <consortium name="US DOE Joint Genome Institute"/>
            <person name="Lucas S."/>
            <person name="Copeland A."/>
            <person name="Lapidus A."/>
            <person name="Cheng J.-F."/>
            <person name="Bruce D."/>
            <person name="Goodwin L."/>
            <person name="Pitluck S."/>
            <person name="Chertkov O."/>
            <person name="Detter J.C."/>
            <person name="Han C."/>
            <person name="Tapia R."/>
            <person name="Land M."/>
            <person name="Hauser L."/>
            <person name="Jeffries C."/>
            <person name="Kyrpides N."/>
            <person name="Ivanova N."/>
            <person name="Mikhailova N."/>
            <person name="Beauchemin N."/>
            <person name="Sen A."/>
            <person name="Sur S.A."/>
            <person name="Gtari M."/>
            <person name="Wall L."/>
            <person name="Tisa L."/>
            <person name="Woyke T."/>
        </authorList>
    </citation>
    <scope>NUCLEOTIDE SEQUENCE [LARGE SCALE GENOMIC DNA]</scope>
    <source>
        <strain evidence="13">DSM 45817 / CECT 9037 / EuI1c</strain>
    </source>
</reference>
<keyword evidence="4" id="KW-1003">Cell membrane</keyword>
<dbReference type="PANTHER" id="PTHR32196">
    <property type="entry name" value="ABC TRANSPORTER PERMEASE PROTEIN YPHD-RELATED-RELATED"/>
    <property type="match status" value="1"/>
</dbReference>
<dbReference type="EMBL" id="CP002299">
    <property type="protein sequence ID" value="ADP81913.1"/>
    <property type="molecule type" value="Genomic_DNA"/>
</dbReference>
<evidence type="ECO:0000256" key="3">
    <source>
        <dbReference type="ARBA" id="ARBA00022448"/>
    </source>
</evidence>
<keyword evidence="6 11" id="KW-0812">Transmembrane</keyword>
<dbReference type="InterPro" id="IPR001851">
    <property type="entry name" value="ABC_transp_permease"/>
</dbReference>
<feature type="transmembrane region" description="Helical" evidence="11">
    <location>
        <begin position="311"/>
        <end position="331"/>
    </location>
</feature>
<comment type="function">
    <text evidence="9">Part of the ABC transporter complex LsrABCD involved in autoinducer 2 (AI-2) import. Probably responsible for the translocation of the substrate across the membrane.</text>
</comment>
<dbReference type="HOGENOM" id="CLU_028880_0_1_11"/>
<keyword evidence="8 11" id="KW-0472">Membrane</keyword>
<evidence type="ECO:0000256" key="4">
    <source>
        <dbReference type="ARBA" id="ARBA00022475"/>
    </source>
</evidence>
<dbReference type="eggNOG" id="COG1172">
    <property type="taxonomic scope" value="Bacteria"/>
</dbReference>
<proteinExistence type="predicted"/>
<dbReference type="OrthoDB" id="9808136at2"/>
<evidence type="ECO:0000313" key="12">
    <source>
        <dbReference type="EMBL" id="ADP81913.1"/>
    </source>
</evidence>
<dbReference type="RefSeq" id="WP_013425031.1">
    <property type="nucleotide sequence ID" value="NC_014666.1"/>
</dbReference>
<dbReference type="STRING" id="298654.FraEuI1c_3907"/>
<evidence type="ECO:0000256" key="8">
    <source>
        <dbReference type="ARBA" id="ARBA00023136"/>
    </source>
</evidence>
<feature type="transmembrane region" description="Helical" evidence="11">
    <location>
        <begin position="231"/>
        <end position="251"/>
    </location>
</feature>
<dbReference type="Pfam" id="PF02653">
    <property type="entry name" value="BPD_transp_2"/>
    <property type="match status" value="1"/>
</dbReference>
<evidence type="ECO:0000256" key="7">
    <source>
        <dbReference type="ARBA" id="ARBA00022989"/>
    </source>
</evidence>
<comment type="subcellular location">
    <subcellularLocation>
        <location evidence="1">Cell membrane</location>
        <topology evidence="1">Multi-pass membrane protein</topology>
    </subcellularLocation>
</comment>
<evidence type="ECO:0000256" key="9">
    <source>
        <dbReference type="ARBA" id="ARBA00025439"/>
    </source>
</evidence>
<evidence type="ECO:0000256" key="5">
    <source>
        <dbReference type="ARBA" id="ARBA00022519"/>
    </source>
</evidence>
<dbReference type="GO" id="GO:0022857">
    <property type="term" value="F:transmembrane transporter activity"/>
    <property type="evidence" value="ECO:0007669"/>
    <property type="project" value="InterPro"/>
</dbReference>
<protein>
    <recommendedName>
        <fullName evidence="10">Autoinducer 2 import system permease protein LsrC</fullName>
    </recommendedName>
</protein>
<gene>
    <name evidence="12" type="ordered locus">FraEuI1c_3907</name>
</gene>
<organism evidence="12 13">
    <name type="scientific">Pseudofrankia inefficax (strain DSM 45817 / CECT 9037 / DDB 130130 / EuI1c)</name>
    <name type="common">Frankia inefficax</name>
    <dbReference type="NCBI Taxonomy" id="298654"/>
    <lineage>
        <taxon>Bacteria</taxon>
        <taxon>Bacillati</taxon>
        <taxon>Actinomycetota</taxon>
        <taxon>Actinomycetes</taxon>
        <taxon>Frankiales</taxon>
        <taxon>Frankiaceae</taxon>
        <taxon>Pseudofrankia</taxon>
    </lineage>
</organism>
<feature type="transmembrane region" description="Helical" evidence="11">
    <location>
        <begin position="85"/>
        <end position="102"/>
    </location>
</feature>
<evidence type="ECO:0000256" key="10">
    <source>
        <dbReference type="ARBA" id="ARBA00039382"/>
    </source>
</evidence>
<accession>E3J5G9</accession>
<feature type="transmembrane region" description="Helical" evidence="11">
    <location>
        <begin position="263"/>
        <end position="291"/>
    </location>
</feature>
<evidence type="ECO:0000313" key="13">
    <source>
        <dbReference type="Proteomes" id="UP000002484"/>
    </source>
</evidence>
<keyword evidence="5" id="KW-0997">Cell inner membrane</keyword>
<keyword evidence="3" id="KW-0813">Transport</keyword>
<feature type="transmembrane region" description="Helical" evidence="11">
    <location>
        <begin position="137"/>
        <end position="158"/>
    </location>
</feature>
<feature type="transmembrane region" description="Helical" evidence="11">
    <location>
        <begin position="179"/>
        <end position="201"/>
    </location>
</feature>
<evidence type="ECO:0000256" key="6">
    <source>
        <dbReference type="ARBA" id="ARBA00022692"/>
    </source>
</evidence>
<dbReference type="CDD" id="cd06579">
    <property type="entry name" value="TM_PBP1_transp_AraH_like"/>
    <property type="match status" value="1"/>
</dbReference>
<evidence type="ECO:0000256" key="2">
    <source>
        <dbReference type="ARBA" id="ARBA00011262"/>
    </source>
</evidence>
<dbReference type="AlphaFoldDB" id="E3J5G9"/>
<dbReference type="KEGG" id="fri:FraEuI1c_3907"/>
<feature type="transmembrane region" description="Helical" evidence="11">
    <location>
        <begin position="60"/>
        <end position="79"/>
    </location>
</feature>
<name>E3J5G9_PSEI1</name>
<evidence type="ECO:0000256" key="1">
    <source>
        <dbReference type="ARBA" id="ARBA00004651"/>
    </source>
</evidence>
<sequence>MTALAAPETSAPTPPRPTFARGSSLLRARELGIALVIVLVFVGTTIKNHHFASGNSVQQLLTGAALIALLGVGETLVIITRNVDLSVGSVVGLSAYIVGSVFKHHPGFPVVLGFVLGIAVGALVGAVNGLVTTTTRVPSLVVTLAMLYIVRGVDGVIVNGKTINPAAIPKAYQKVGYESVLGIPWLAIIVIVVVAVAGYLMRSFRASRDLYAIGSNPEAAALAGIPAGKRVFTAFLVSGALAGLGGALFLAQHAQIDVTGGNGYELTVVAAVVVGGVAIFGGSGTVVGAALGALLLNTINQALVATKVSPFWNQAIAGALLLAAIAFDRWLSLRVARSLRSAEGARRDV</sequence>
<feature type="transmembrane region" description="Helical" evidence="11">
    <location>
        <begin position="109"/>
        <end position="131"/>
    </location>
</feature>
<dbReference type="InParanoid" id="E3J5G9"/>